<dbReference type="Proteomes" id="UP000187251">
    <property type="component" value="Unassembled WGS sequence"/>
</dbReference>
<dbReference type="AlphaFoldDB" id="A0A1R1JSY7"/>
<feature type="transmembrane region" description="Helical" evidence="1">
    <location>
        <begin position="30"/>
        <end position="57"/>
    </location>
</feature>
<feature type="transmembrane region" description="Helical" evidence="1">
    <location>
        <begin position="96"/>
        <end position="123"/>
    </location>
</feature>
<comment type="caution">
    <text evidence="2">The sequence shown here is derived from an EMBL/GenBank/DDBJ whole genome shotgun (WGS) entry which is preliminary data.</text>
</comment>
<dbReference type="RefSeq" id="WP_076412752.1">
    <property type="nucleotide sequence ID" value="NZ_AP028040.1"/>
</dbReference>
<protein>
    <recommendedName>
        <fullName evidence="4">DUF2189 domain-containing protein</fullName>
    </recommendedName>
</protein>
<accession>A0A1R1JSY7</accession>
<dbReference type="EMBL" id="MJMN01000017">
    <property type="protein sequence ID" value="OMG85140.1"/>
    <property type="molecule type" value="Genomic_DNA"/>
</dbReference>
<sequence length="267" mass="29215">MQAAFLPASSGWQWVRDGFRLFRKQPLAMYTWALVNSLLVIFAFAAQIVGPILFIALMPSVTLMSLAACKHVEADRVMLPSMWAKPLKQPGVLRKLFLMGLLYAAVSLTAGLATFLPFSSAFAEGMRIASIENSMEPILMAMRAPLIIFTIVYIVIAALFWYAPVLVAWHGLRLTQALFFSGIACWRNKWAFLVYAATWVLIALFLDLCSGLLIAVGLSPQLASTLQIPFTIAAAGVFYCSFYPSYTSVFGINGSSPNLDNGHGAQA</sequence>
<evidence type="ECO:0000313" key="2">
    <source>
        <dbReference type="EMBL" id="OMG85140.1"/>
    </source>
</evidence>
<organism evidence="2 3">
    <name type="scientific">Alcaligenes xylosoxydans xylosoxydans</name>
    <name type="common">Achromobacter xylosoxidans</name>
    <dbReference type="NCBI Taxonomy" id="85698"/>
    <lineage>
        <taxon>Bacteria</taxon>
        <taxon>Pseudomonadati</taxon>
        <taxon>Pseudomonadota</taxon>
        <taxon>Betaproteobacteria</taxon>
        <taxon>Burkholderiales</taxon>
        <taxon>Alcaligenaceae</taxon>
        <taxon>Achromobacter</taxon>
    </lineage>
</organism>
<dbReference type="InterPro" id="IPR047798">
    <property type="entry name" value="BPSS1780-like"/>
</dbReference>
<evidence type="ECO:0008006" key="4">
    <source>
        <dbReference type="Google" id="ProtNLM"/>
    </source>
</evidence>
<feature type="transmembrane region" description="Helical" evidence="1">
    <location>
        <begin position="192"/>
        <end position="216"/>
    </location>
</feature>
<keyword evidence="1" id="KW-0812">Transmembrane</keyword>
<reference evidence="2 3" key="1">
    <citation type="submission" date="2016-09" db="EMBL/GenBank/DDBJ databases">
        <title>Phylogenomics of Achromobacter.</title>
        <authorList>
            <person name="Jeukens J."/>
            <person name="Freschi L."/>
            <person name="Vincent A.T."/>
            <person name="Emond-Rheault J.-G."/>
            <person name="Kukavica-Ibrulj I."/>
            <person name="Charette S.J."/>
            <person name="Levesque R.C."/>
        </authorList>
    </citation>
    <scope>NUCLEOTIDE SEQUENCE [LARGE SCALE GENOMIC DNA]</scope>
    <source>
        <strain evidence="2 3">AUS488</strain>
    </source>
</reference>
<proteinExistence type="predicted"/>
<feature type="transmembrane region" description="Helical" evidence="1">
    <location>
        <begin position="228"/>
        <end position="246"/>
    </location>
</feature>
<evidence type="ECO:0000256" key="1">
    <source>
        <dbReference type="SAM" id="Phobius"/>
    </source>
</evidence>
<feature type="transmembrane region" description="Helical" evidence="1">
    <location>
        <begin position="144"/>
        <end position="172"/>
    </location>
</feature>
<dbReference type="NCBIfam" id="NF041043">
    <property type="entry name" value="BPSS1780_fam"/>
    <property type="match status" value="1"/>
</dbReference>
<keyword evidence="1" id="KW-0472">Membrane</keyword>
<keyword evidence="1" id="KW-1133">Transmembrane helix</keyword>
<evidence type="ECO:0000313" key="3">
    <source>
        <dbReference type="Proteomes" id="UP000187251"/>
    </source>
</evidence>
<name>A0A1R1JSY7_ALCXX</name>
<gene>
    <name evidence="2" type="ORF">BIZ92_27615</name>
</gene>